<dbReference type="Proteomes" id="UP000095751">
    <property type="component" value="Unassembled WGS sequence"/>
</dbReference>
<organism evidence="1 2">
    <name type="scientific">Fragilariopsis cylindrus CCMP1102</name>
    <dbReference type="NCBI Taxonomy" id="635003"/>
    <lineage>
        <taxon>Eukaryota</taxon>
        <taxon>Sar</taxon>
        <taxon>Stramenopiles</taxon>
        <taxon>Ochrophyta</taxon>
        <taxon>Bacillariophyta</taxon>
        <taxon>Bacillariophyceae</taxon>
        <taxon>Bacillariophycidae</taxon>
        <taxon>Bacillariales</taxon>
        <taxon>Bacillariaceae</taxon>
        <taxon>Fragilariopsis</taxon>
    </lineage>
</organism>
<sequence>MDPKNHGTSEYPVQNPLRWDCDFETADRISNFNRRFAEYSGYWQSTTFPMDNEDGEPVTFYDSGWKGSPLYTAPQDRTWDEFISESTKHGWPSFRDSEVNWDYVRVLPGGEVVSIDGTHLGHNLPDKKGNRYCINLVSIAGNPITDDTRQLL</sequence>
<gene>
    <name evidence="1" type="ORF">FRACYDRAFT_218121</name>
</gene>
<dbReference type="InParanoid" id="A0A1E7FA59"/>
<evidence type="ECO:0000313" key="1">
    <source>
        <dbReference type="EMBL" id="OEU15037.1"/>
    </source>
</evidence>
<proteinExistence type="predicted"/>
<dbReference type="Gene3D" id="2.170.150.20">
    <property type="entry name" value="Peptide methionine sulfoxide reductase"/>
    <property type="match status" value="1"/>
</dbReference>
<name>A0A1E7FA59_9STRA</name>
<dbReference type="KEGG" id="fcy:FRACYDRAFT_218121"/>
<dbReference type="SUPFAM" id="SSF51316">
    <property type="entry name" value="Mss4-like"/>
    <property type="match status" value="1"/>
</dbReference>
<keyword evidence="2" id="KW-1185">Reference proteome</keyword>
<dbReference type="OrthoDB" id="44061at2759"/>
<accession>A0A1E7FA59</accession>
<reference evidence="1 2" key="1">
    <citation type="submission" date="2016-09" db="EMBL/GenBank/DDBJ databases">
        <title>Extensive genetic diversity and differential bi-allelic expression allows diatom success in the polar Southern Ocean.</title>
        <authorList>
            <consortium name="DOE Joint Genome Institute"/>
            <person name="Mock T."/>
            <person name="Otillar R.P."/>
            <person name="Strauss J."/>
            <person name="Dupont C."/>
            <person name="Frickenhaus S."/>
            <person name="Maumus F."/>
            <person name="Mcmullan M."/>
            <person name="Sanges R."/>
            <person name="Schmutz J."/>
            <person name="Toseland A."/>
            <person name="Valas R."/>
            <person name="Veluchamy A."/>
            <person name="Ward B.J."/>
            <person name="Allen A."/>
            <person name="Barry K."/>
            <person name="Falciatore A."/>
            <person name="Ferrante M."/>
            <person name="Fortunato A.E."/>
            <person name="Gloeckner G."/>
            <person name="Gruber A."/>
            <person name="Hipkin R."/>
            <person name="Janech M."/>
            <person name="Kroth P."/>
            <person name="Leese F."/>
            <person name="Lindquist E."/>
            <person name="Lyon B.R."/>
            <person name="Martin J."/>
            <person name="Mayer C."/>
            <person name="Parker M."/>
            <person name="Quesneville H."/>
            <person name="Raymond J."/>
            <person name="Uhlig C."/>
            <person name="Valentin K.U."/>
            <person name="Worden A.Z."/>
            <person name="Armbrust E.V."/>
            <person name="Bowler C."/>
            <person name="Green B."/>
            <person name="Moulton V."/>
            <person name="Van Oosterhout C."/>
            <person name="Grigoriev I."/>
        </authorList>
    </citation>
    <scope>NUCLEOTIDE SEQUENCE [LARGE SCALE GENOMIC DNA]</scope>
    <source>
        <strain evidence="1 2">CCMP1102</strain>
    </source>
</reference>
<dbReference type="InterPro" id="IPR011057">
    <property type="entry name" value="Mss4-like_sf"/>
</dbReference>
<dbReference type="AlphaFoldDB" id="A0A1E7FA59"/>
<protein>
    <submittedName>
        <fullName evidence="1">Uncharacterized protein</fullName>
    </submittedName>
</protein>
<dbReference type="EMBL" id="KV784359">
    <property type="protein sequence ID" value="OEU15037.1"/>
    <property type="molecule type" value="Genomic_DNA"/>
</dbReference>
<evidence type="ECO:0000313" key="2">
    <source>
        <dbReference type="Proteomes" id="UP000095751"/>
    </source>
</evidence>